<proteinExistence type="inferred from homology"/>
<dbReference type="Gene3D" id="2.60.40.1120">
    <property type="entry name" value="Carboxypeptidase-like, regulatory domain"/>
    <property type="match status" value="1"/>
</dbReference>
<dbReference type="GO" id="GO:0009279">
    <property type="term" value="C:cell outer membrane"/>
    <property type="evidence" value="ECO:0007669"/>
    <property type="project" value="UniProtKB-SubCell"/>
</dbReference>
<dbReference type="PANTHER" id="PTHR30069:SF29">
    <property type="entry name" value="HEMOGLOBIN AND HEMOGLOBIN-HAPTOGLOBIN-BINDING PROTEIN 1-RELATED"/>
    <property type="match status" value="1"/>
</dbReference>
<dbReference type="Pfam" id="PF13715">
    <property type="entry name" value="CarbopepD_reg_2"/>
    <property type="match status" value="1"/>
</dbReference>
<evidence type="ECO:0000256" key="1">
    <source>
        <dbReference type="ARBA" id="ARBA00004571"/>
    </source>
</evidence>
<dbReference type="Pfam" id="PF07715">
    <property type="entry name" value="Plug"/>
    <property type="match status" value="1"/>
</dbReference>
<dbReference type="InterPro" id="IPR012910">
    <property type="entry name" value="Plug_dom"/>
</dbReference>
<keyword evidence="3 10" id="KW-1134">Transmembrane beta strand</keyword>
<evidence type="ECO:0000256" key="5">
    <source>
        <dbReference type="ARBA" id="ARBA00022729"/>
    </source>
</evidence>
<dbReference type="RefSeq" id="WP_092018315.1">
    <property type="nucleotide sequence ID" value="NZ_FOXH01000010.1"/>
</dbReference>
<accession>A0A1I5VX53</accession>
<dbReference type="EMBL" id="FOXH01000010">
    <property type="protein sequence ID" value="SFQ12031.1"/>
    <property type="molecule type" value="Genomic_DNA"/>
</dbReference>
<name>A0A1I5VX53_9BACT</name>
<dbReference type="InterPro" id="IPR037066">
    <property type="entry name" value="Plug_dom_sf"/>
</dbReference>
<dbReference type="GO" id="GO:0044718">
    <property type="term" value="P:siderophore transmembrane transport"/>
    <property type="evidence" value="ECO:0007669"/>
    <property type="project" value="TreeGrafter"/>
</dbReference>
<dbReference type="InterPro" id="IPR008969">
    <property type="entry name" value="CarboxyPept-like_regulatory"/>
</dbReference>
<dbReference type="AlphaFoldDB" id="A0A1I5VX53"/>
<evidence type="ECO:0000313" key="15">
    <source>
        <dbReference type="Proteomes" id="UP000199306"/>
    </source>
</evidence>
<dbReference type="Proteomes" id="UP000199306">
    <property type="component" value="Unassembled WGS sequence"/>
</dbReference>
<evidence type="ECO:0000256" key="11">
    <source>
        <dbReference type="RuleBase" id="RU003357"/>
    </source>
</evidence>
<comment type="subcellular location">
    <subcellularLocation>
        <location evidence="1 10">Cell outer membrane</location>
        <topology evidence="1 10">Multi-pass membrane protein</topology>
    </subcellularLocation>
</comment>
<dbReference type="PROSITE" id="PS52016">
    <property type="entry name" value="TONB_DEPENDENT_REC_3"/>
    <property type="match status" value="1"/>
</dbReference>
<sequence>MKSNFTILRFSTITVLILLIGITSFAQTKISGKVSDASTKESLVGVSISVKGKVVGTITDQKGNFSLTTVTPVPFKIGVTIVGYAPQEFTITDSKSDLNIQMVEQSVMGQEVVVSASRVEENIMKSAASIEKMDIRAIRETPSVNFYDALANIKGVEMSTQSLTFKSVNTRGFNSNGNVRMVQLMDGMDNQAPGLNFSVGNIVGMSELDVESVELIPGAASALYGPNAINGILLMNSKSPFLYQGLSASVKTGIMNESNRSTATTNFNDISVRYAKAFNNKFAFKVNFSYLGAKDWEATDYRDGYNLSNSLFANPNRATNPNQGYDGVNTYGDETASDLPIGAGGSNVRVSRTGYYEKDLVDYNTRSLKFNASLHYRLTEKVEAIIQGNYGNGTSVYTGQDRYSLKNFDLGQYKIELKGDNFFLRAYTTQERSGDSYAAGTLGQLVNEAYNPSVIRNASGAVIGGWFAEYATAFAGGVPGVTGGNPAAARAFADRNRLVPGTQQFDDAVNAIKKKPIPNGAGFNDKTNLYHYEGMYNFKNSVKFAEIIVGGNYRVYSLNSEGTLFADKDGRSISIKEWGAYGQISKSFFSDVLKLSASARYDKNENFDGQFTPRVSAVISPNPEQNFRVSYQTGFRIPTTQNQYIDLKTPQAYLIGGLPEFTNRFNSATNPAFTRNTFLSAVADITAQVTALGTQLGNSLAQEFGANPGAFFQKYGITPTSDPAAIQAAIKNLATQQATAQTPQIAAGVLASGKYQPYQQKTFKPEKVRTIELGYKGLLTPKLFLDAYYYHNTYKDFTYQEIVLQSTSGSPLGLLNTGTRQVYAFPATSEGETTSEGWGIGLDYRLDKGYNVGFNVSKNSLNGFDNNILNSGGRAEFNTPNYRLNASLGNRNIGGSGFGFNVTWRYQEGFVWQSGFTAAWSATDTNIPSFNTLDAQISKKLTGIKSILKIGGTNILGKSYTTSFGNPSVGSMFYVGLTFDELLNK</sequence>
<dbReference type="InterPro" id="IPR000531">
    <property type="entry name" value="Beta-barrel_TonB"/>
</dbReference>
<evidence type="ECO:0000259" key="12">
    <source>
        <dbReference type="Pfam" id="PF00593"/>
    </source>
</evidence>
<gene>
    <name evidence="14" type="ORF">SAMN04515674_110117</name>
</gene>
<dbReference type="SUPFAM" id="SSF49464">
    <property type="entry name" value="Carboxypeptidase regulatory domain-like"/>
    <property type="match status" value="1"/>
</dbReference>
<evidence type="ECO:0000256" key="2">
    <source>
        <dbReference type="ARBA" id="ARBA00022448"/>
    </source>
</evidence>
<feature type="domain" description="TonB-dependent receptor-like beta-barrel" evidence="12">
    <location>
        <begin position="751"/>
        <end position="954"/>
    </location>
</feature>
<dbReference type="SUPFAM" id="SSF56935">
    <property type="entry name" value="Porins"/>
    <property type="match status" value="1"/>
</dbReference>
<evidence type="ECO:0000256" key="6">
    <source>
        <dbReference type="ARBA" id="ARBA00023077"/>
    </source>
</evidence>
<keyword evidence="4 10" id="KW-0812">Transmembrane</keyword>
<dbReference type="InterPro" id="IPR036942">
    <property type="entry name" value="Beta-barrel_TonB_sf"/>
</dbReference>
<dbReference type="OrthoDB" id="1109208at2"/>
<keyword evidence="7 10" id="KW-0472">Membrane</keyword>
<protein>
    <submittedName>
        <fullName evidence="14">Outer membrane receptor proteins, mostly Fe transport</fullName>
    </submittedName>
</protein>
<evidence type="ECO:0000256" key="7">
    <source>
        <dbReference type="ARBA" id="ARBA00023136"/>
    </source>
</evidence>
<evidence type="ECO:0000256" key="8">
    <source>
        <dbReference type="ARBA" id="ARBA00023170"/>
    </source>
</evidence>
<dbReference type="Gene3D" id="2.40.170.20">
    <property type="entry name" value="TonB-dependent receptor, beta-barrel domain"/>
    <property type="match status" value="1"/>
</dbReference>
<reference evidence="14 15" key="1">
    <citation type="submission" date="2016-10" db="EMBL/GenBank/DDBJ databases">
        <authorList>
            <person name="de Groot N.N."/>
        </authorList>
    </citation>
    <scope>NUCLEOTIDE SEQUENCE [LARGE SCALE GENOMIC DNA]</scope>
    <source>
        <strain evidence="15">E92,LMG 26720,CCM 7988</strain>
    </source>
</reference>
<dbReference type="STRING" id="1079859.SAMN04515674_110117"/>
<dbReference type="Pfam" id="PF00593">
    <property type="entry name" value="TonB_dep_Rec_b-barrel"/>
    <property type="match status" value="1"/>
</dbReference>
<dbReference type="InterPro" id="IPR039426">
    <property type="entry name" value="TonB-dep_rcpt-like"/>
</dbReference>
<evidence type="ECO:0000256" key="3">
    <source>
        <dbReference type="ARBA" id="ARBA00022452"/>
    </source>
</evidence>
<keyword evidence="5" id="KW-0732">Signal</keyword>
<dbReference type="PANTHER" id="PTHR30069">
    <property type="entry name" value="TONB-DEPENDENT OUTER MEMBRANE RECEPTOR"/>
    <property type="match status" value="1"/>
</dbReference>
<keyword evidence="2 10" id="KW-0813">Transport</keyword>
<organism evidence="14 15">
    <name type="scientific">Pseudarcicella hirudinis</name>
    <dbReference type="NCBI Taxonomy" id="1079859"/>
    <lineage>
        <taxon>Bacteria</taxon>
        <taxon>Pseudomonadati</taxon>
        <taxon>Bacteroidota</taxon>
        <taxon>Cytophagia</taxon>
        <taxon>Cytophagales</taxon>
        <taxon>Flectobacillaceae</taxon>
        <taxon>Pseudarcicella</taxon>
    </lineage>
</organism>
<keyword evidence="6 11" id="KW-0798">TonB box</keyword>
<evidence type="ECO:0000313" key="14">
    <source>
        <dbReference type="EMBL" id="SFQ12031.1"/>
    </source>
</evidence>
<evidence type="ECO:0000259" key="13">
    <source>
        <dbReference type="Pfam" id="PF07715"/>
    </source>
</evidence>
<keyword evidence="8 14" id="KW-0675">Receptor</keyword>
<keyword evidence="9 10" id="KW-0998">Cell outer membrane</keyword>
<evidence type="ECO:0000256" key="4">
    <source>
        <dbReference type="ARBA" id="ARBA00022692"/>
    </source>
</evidence>
<evidence type="ECO:0000256" key="9">
    <source>
        <dbReference type="ARBA" id="ARBA00023237"/>
    </source>
</evidence>
<keyword evidence="15" id="KW-1185">Reference proteome</keyword>
<dbReference type="GO" id="GO:0015344">
    <property type="term" value="F:siderophore uptake transmembrane transporter activity"/>
    <property type="evidence" value="ECO:0007669"/>
    <property type="project" value="TreeGrafter"/>
</dbReference>
<feature type="domain" description="TonB-dependent receptor plug" evidence="13">
    <location>
        <begin position="124"/>
        <end position="232"/>
    </location>
</feature>
<comment type="similarity">
    <text evidence="10 11">Belongs to the TonB-dependent receptor family.</text>
</comment>
<dbReference type="Gene3D" id="2.170.130.10">
    <property type="entry name" value="TonB-dependent receptor, plug domain"/>
    <property type="match status" value="1"/>
</dbReference>
<evidence type="ECO:0000256" key="10">
    <source>
        <dbReference type="PROSITE-ProRule" id="PRU01360"/>
    </source>
</evidence>